<reference evidence="10 11" key="1">
    <citation type="journal article" date="2011" name="Science">
        <title>The Selaginella genome identifies genetic changes associated with the evolution of vascular plants.</title>
        <authorList>
            <person name="Banks J.A."/>
            <person name="Nishiyama T."/>
            <person name="Hasebe M."/>
            <person name="Bowman J.L."/>
            <person name="Gribskov M."/>
            <person name="dePamphilis C."/>
            <person name="Albert V.A."/>
            <person name="Aono N."/>
            <person name="Aoyama T."/>
            <person name="Ambrose B.A."/>
            <person name="Ashton N.W."/>
            <person name="Axtell M.J."/>
            <person name="Barker E."/>
            <person name="Barker M.S."/>
            <person name="Bennetzen J.L."/>
            <person name="Bonawitz N.D."/>
            <person name="Chapple C."/>
            <person name="Cheng C."/>
            <person name="Correa L.G."/>
            <person name="Dacre M."/>
            <person name="DeBarry J."/>
            <person name="Dreyer I."/>
            <person name="Elias M."/>
            <person name="Engstrom E.M."/>
            <person name="Estelle M."/>
            <person name="Feng L."/>
            <person name="Finet C."/>
            <person name="Floyd S.K."/>
            <person name="Frommer W.B."/>
            <person name="Fujita T."/>
            <person name="Gramzow L."/>
            <person name="Gutensohn M."/>
            <person name="Harholt J."/>
            <person name="Hattori M."/>
            <person name="Heyl A."/>
            <person name="Hirai T."/>
            <person name="Hiwatashi Y."/>
            <person name="Ishikawa M."/>
            <person name="Iwata M."/>
            <person name="Karol K.G."/>
            <person name="Koehler B."/>
            <person name="Kolukisaoglu U."/>
            <person name="Kubo M."/>
            <person name="Kurata T."/>
            <person name="Lalonde S."/>
            <person name="Li K."/>
            <person name="Li Y."/>
            <person name="Litt A."/>
            <person name="Lyons E."/>
            <person name="Manning G."/>
            <person name="Maruyama T."/>
            <person name="Michael T.P."/>
            <person name="Mikami K."/>
            <person name="Miyazaki S."/>
            <person name="Morinaga S."/>
            <person name="Murata T."/>
            <person name="Mueller-Roeber B."/>
            <person name="Nelson D.R."/>
            <person name="Obara M."/>
            <person name="Oguri Y."/>
            <person name="Olmstead R.G."/>
            <person name="Onodera N."/>
            <person name="Petersen B.L."/>
            <person name="Pils B."/>
            <person name="Prigge M."/>
            <person name="Rensing S.A."/>
            <person name="Riano-Pachon D.M."/>
            <person name="Roberts A.W."/>
            <person name="Sato Y."/>
            <person name="Scheller H.V."/>
            <person name="Schulz B."/>
            <person name="Schulz C."/>
            <person name="Shakirov E.V."/>
            <person name="Shibagaki N."/>
            <person name="Shinohara N."/>
            <person name="Shippen D.E."/>
            <person name="Soerensen I."/>
            <person name="Sotooka R."/>
            <person name="Sugimoto N."/>
            <person name="Sugita M."/>
            <person name="Sumikawa N."/>
            <person name="Tanurdzic M."/>
            <person name="Theissen G."/>
            <person name="Ulvskov P."/>
            <person name="Wakazuki S."/>
            <person name="Weng J.K."/>
            <person name="Willats W.W."/>
            <person name="Wipf D."/>
            <person name="Wolf P.G."/>
            <person name="Yang L."/>
            <person name="Zimmer A.D."/>
            <person name="Zhu Q."/>
            <person name="Mitros T."/>
            <person name="Hellsten U."/>
            <person name="Loque D."/>
            <person name="Otillar R."/>
            <person name="Salamov A."/>
            <person name="Schmutz J."/>
            <person name="Shapiro H."/>
            <person name="Lindquist E."/>
            <person name="Lucas S."/>
            <person name="Rokhsar D."/>
            <person name="Grigoriev I.V."/>
        </authorList>
    </citation>
    <scope>NUCLEOTIDE SEQUENCE [LARGE SCALE GENOMIC DNA]</scope>
</reference>
<evidence type="ECO:0000313" key="10">
    <source>
        <dbReference type="EMBL" id="EFJ13918.1"/>
    </source>
</evidence>
<name>D8SNP7_SELML</name>
<evidence type="ECO:0000313" key="11">
    <source>
        <dbReference type="Proteomes" id="UP000001514"/>
    </source>
</evidence>
<keyword evidence="11" id="KW-1185">Reference proteome</keyword>
<dbReference type="FunFam" id="3.20.20.80:FF:000005">
    <property type="entry name" value="Glucan endo-1,3-beta-glucosidase 14"/>
    <property type="match status" value="1"/>
</dbReference>
<accession>D8SNP7</accession>
<keyword evidence="6 8" id="KW-0326">Glycosidase</keyword>
<evidence type="ECO:0000256" key="4">
    <source>
        <dbReference type="ARBA" id="ARBA00022729"/>
    </source>
</evidence>
<dbReference type="SUPFAM" id="SSF51445">
    <property type="entry name" value="(Trans)glycosidases"/>
    <property type="match status" value="1"/>
</dbReference>
<dbReference type="EMBL" id="GL377630">
    <property type="protein sequence ID" value="EFJ13918.1"/>
    <property type="molecule type" value="Genomic_DNA"/>
</dbReference>
<feature type="signal peptide" evidence="9">
    <location>
        <begin position="1"/>
        <end position="25"/>
    </location>
</feature>
<dbReference type="InParanoid" id="D8SNP7"/>
<dbReference type="Gramene" id="EFJ13918">
    <property type="protein sequence ID" value="EFJ13918"/>
    <property type="gene ID" value="SELMODRAFT_156981"/>
</dbReference>
<dbReference type="GO" id="GO:0042973">
    <property type="term" value="F:glucan endo-1,3-beta-D-glucosidase activity"/>
    <property type="evidence" value="ECO:0007669"/>
    <property type="project" value="UniProtKB-EC"/>
</dbReference>
<dbReference type="InterPro" id="IPR017853">
    <property type="entry name" value="GH"/>
</dbReference>
<dbReference type="eggNOG" id="ENOG502SK5Q">
    <property type="taxonomic scope" value="Eukaryota"/>
</dbReference>
<dbReference type="OrthoDB" id="941679at2759"/>
<organism evidence="11">
    <name type="scientific">Selaginella moellendorffii</name>
    <name type="common">Spikemoss</name>
    <dbReference type="NCBI Taxonomy" id="88036"/>
    <lineage>
        <taxon>Eukaryota</taxon>
        <taxon>Viridiplantae</taxon>
        <taxon>Streptophyta</taxon>
        <taxon>Embryophyta</taxon>
        <taxon>Tracheophyta</taxon>
        <taxon>Lycopodiopsida</taxon>
        <taxon>Selaginellales</taxon>
        <taxon>Selaginellaceae</taxon>
        <taxon>Selaginella</taxon>
    </lineage>
</organism>
<evidence type="ECO:0000256" key="2">
    <source>
        <dbReference type="ARBA" id="ARBA00008773"/>
    </source>
</evidence>
<gene>
    <name evidence="10" type="ORF">SELMODRAFT_156981</name>
</gene>
<dbReference type="HOGENOM" id="CLU_024953_0_0_1"/>
<dbReference type="InterPro" id="IPR000490">
    <property type="entry name" value="Glyco_hydro_17"/>
</dbReference>
<dbReference type="GO" id="GO:0005886">
    <property type="term" value="C:plasma membrane"/>
    <property type="evidence" value="ECO:0000318"/>
    <property type="project" value="GO_Central"/>
</dbReference>
<dbReference type="OMA" id="AYIFEIF"/>
<dbReference type="GO" id="GO:0005975">
    <property type="term" value="P:carbohydrate metabolic process"/>
    <property type="evidence" value="ECO:0007669"/>
    <property type="project" value="InterPro"/>
</dbReference>
<evidence type="ECO:0000256" key="9">
    <source>
        <dbReference type="SAM" id="SignalP"/>
    </source>
</evidence>
<sequence length="343" mass="36408">MAPSVSMELVLAAFILCCKIAGTQAIGVNYGRIADNLPAPDAVAQLVKSQNIGMVRIFDADPAAIQAFARQGIPVAITLGNGEIAGVASSQAAADGWIAGNVMPYGSIVSVVIVGNEVIKYNPELNPQLVPAMNNIYTSLVNMGVASRVKVSTAHAMDILDANAAFPPSAGMFRSDIGGSVMQPVLDFLARTGSYLLVNAYPYFAYRDDKGQNLALDYSLLQPGAAGFDDSNSGLHYSNLLDAQLDTVYSAMRKLNHDDVGIVLSESGWPSAGDFGASLDNAATFNRNLIQRVAANAGTPLKPNTPVQAYIFSLFNENQKPGVTEQNFGVFRPDMSKVYDITF</sequence>
<keyword evidence="5 8" id="KW-0378">Hydrolase</keyword>
<proteinExistence type="inferred from homology"/>
<evidence type="ECO:0000256" key="8">
    <source>
        <dbReference type="RuleBase" id="RU004336"/>
    </source>
</evidence>
<evidence type="ECO:0000256" key="3">
    <source>
        <dbReference type="ARBA" id="ARBA00012780"/>
    </source>
</evidence>
<evidence type="ECO:0000256" key="6">
    <source>
        <dbReference type="ARBA" id="ARBA00023295"/>
    </source>
</evidence>
<dbReference type="Pfam" id="PF00332">
    <property type="entry name" value="Glyco_hydro_17"/>
    <property type="match status" value="1"/>
</dbReference>
<dbReference type="PROSITE" id="PS00587">
    <property type="entry name" value="GLYCOSYL_HYDROL_F17"/>
    <property type="match status" value="1"/>
</dbReference>
<comment type="similarity">
    <text evidence="2 7">Belongs to the glycosyl hydrolase 17 family.</text>
</comment>
<dbReference type="Gene3D" id="3.20.20.80">
    <property type="entry name" value="Glycosidases"/>
    <property type="match status" value="1"/>
</dbReference>
<evidence type="ECO:0000256" key="7">
    <source>
        <dbReference type="RuleBase" id="RU004335"/>
    </source>
</evidence>
<dbReference type="Proteomes" id="UP000001514">
    <property type="component" value="Unassembled WGS sequence"/>
</dbReference>
<evidence type="ECO:0000256" key="5">
    <source>
        <dbReference type="ARBA" id="ARBA00022801"/>
    </source>
</evidence>
<keyword evidence="4 9" id="KW-0732">Signal</keyword>
<dbReference type="AlphaFoldDB" id="D8SNP7"/>
<protein>
    <recommendedName>
        <fullName evidence="3">glucan endo-1,3-beta-D-glucosidase</fullName>
        <ecNumber evidence="3">3.2.1.39</ecNumber>
    </recommendedName>
</protein>
<feature type="chain" id="PRO_5003122887" description="glucan endo-1,3-beta-D-glucosidase" evidence="9">
    <location>
        <begin position="26"/>
        <end position="343"/>
    </location>
</feature>
<dbReference type="EC" id="3.2.1.39" evidence="3"/>
<evidence type="ECO:0000256" key="1">
    <source>
        <dbReference type="ARBA" id="ARBA00000382"/>
    </source>
</evidence>
<dbReference type="InterPro" id="IPR044965">
    <property type="entry name" value="Glyco_hydro_17_plant"/>
</dbReference>
<dbReference type="KEGG" id="smo:SELMODRAFT_156981"/>
<dbReference type="PANTHER" id="PTHR32227">
    <property type="entry name" value="GLUCAN ENDO-1,3-BETA-GLUCOSIDASE BG1-RELATED-RELATED"/>
    <property type="match status" value="1"/>
</dbReference>
<comment type="catalytic activity">
    <reaction evidence="1">
        <text>Hydrolysis of (1-&gt;3)-beta-D-glucosidic linkages in (1-&gt;3)-beta-D-glucans.</text>
        <dbReference type="EC" id="3.2.1.39"/>
    </reaction>
</comment>